<keyword evidence="5" id="KW-0444">Lipid biosynthesis</keyword>
<dbReference type="eggNOG" id="KOG1440">
    <property type="taxonomic scope" value="Eukaryota"/>
</dbReference>
<evidence type="ECO:0000256" key="8">
    <source>
        <dbReference type="ARBA" id="ARBA00023264"/>
    </source>
</evidence>
<dbReference type="GO" id="GO:0004605">
    <property type="term" value="F:phosphatidate cytidylyltransferase activity"/>
    <property type="evidence" value="ECO:0007669"/>
    <property type="project" value="UniProtKB-EC"/>
</dbReference>
<comment type="pathway">
    <text evidence="2">Phospholipid metabolism; CDP-diacylglycerol biosynthesis; CDP-diacylglycerol from sn-glycerol 3-phosphate: step 3/3.</text>
</comment>
<dbReference type="AlphaFoldDB" id="D7FLN3"/>
<evidence type="ECO:0000313" key="12">
    <source>
        <dbReference type="Proteomes" id="UP000002630"/>
    </source>
</evidence>
<comment type="catalytic activity">
    <reaction evidence="1">
        <text>a 1,2-diacyl-sn-glycero-3-phosphate + CTP + H(+) = a CDP-1,2-diacyl-sn-glycerol + diphosphate</text>
        <dbReference type="Rhea" id="RHEA:16229"/>
        <dbReference type="ChEBI" id="CHEBI:15378"/>
        <dbReference type="ChEBI" id="CHEBI:33019"/>
        <dbReference type="ChEBI" id="CHEBI:37563"/>
        <dbReference type="ChEBI" id="CHEBI:58332"/>
        <dbReference type="ChEBI" id="CHEBI:58608"/>
        <dbReference type="EC" id="2.7.7.41"/>
    </reaction>
</comment>
<organism evidence="11 12">
    <name type="scientific">Ectocarpus siliculosus</name>
    <name type="common">Brown alga</name>
    <name type="synonym">Conferva siliculosa</name>
    <dbReference type="NCBI Taxonomy" id="2880"/>
    <lineage>
        <taxon>Eukaryota</taxon>
        <taxon>Sar</taxon>
        <taxon>Stramenopiles</taxon>
        <taxon>Ochrophyta</taxon>
        <taxon>PX clade</taxon>
        <taxon>Phaeophyceae</taxon>
        <taxon>Ectocarpales</taxon>
        <taxon>Ectocarpaceae</taxon>
        <taxon>Ectocarpus</taxon>
    </lineage>
</organism>
<keyword evidence="8" id="KW-1208">Phospholipid metabolism</keyword>
<keyword evidence="6 11" id="KW-0548">Nucleotidyltransferase</keyword>
<feature type="transmembrane region" description="Helical" evidence="10">
    <location>
        <begin position="433"/>
        <end position="451"/>
    </location>
</feature>
<feature type="transmembrane region" description="Helical" evidence="10">
    <location>
        <begin position="247"/>
        <end position="265"/>
    </location>
</feature>
<dbReference type="EMBL" id="FN649737">
    <property type="protein sequence ID" value="CBJ25849.1"/>
    <property type="molecule type" value="Genomic_DNA"/>
</dbReference>
<dbReference type="PANTHER" id="PTHR47101:SF1">
    <property type="entry name" value="PHOSPHATIDATE CYTIDYLYLTRANSFERASE 4, CHLOROPLASTIC"/>
    <property type="match status" value="1"/>
</dbReference>
<gene>
    <name evidence="11" type="ORF">Esi_0016_0173</name>
</gene>
<feature type="transmembrane region" description="Helical" evidence="10">
    <location>
        <begin position="203"/>
        <end position="226"/>
    </location>
</feature>
<evidence type="ECO:0000256" key="9">
    <source>
        <dbReference type="SAM" id="MobiDB-lite"/>
    </source>
</evidence>
<keyword evidence="7" id="KW-0594">Phospholipid biosynthesis</keyword>
<evidence type="ECO:0000256" key="1">
    <source>
        <dbReference type="ARBA" id="ARBA00001698"/>
    </source>
</evidence>
<keyword evidence="11" id="KW-0808">Transferase</keyword>
<reference evidence="11 12" key="1">
    <citation type="journal article" date="2010" name="Nature">
        <title>The Ectocarpus genome and the independent evolution of multicellularity in brown algae.</title>
        <authorList>
            <person name="Cock J.M."/>
            <person name="Sterck L."/>
            <person name="Rouze P."/>
            <person name="Scornet D."/>
            <person name="Allen A.E."/>
            <person name="Amoutzias G."/>
            <person name="Anthouard V."/>
            <person name="Artiguenave F."/>
            <person name="Aury J.M."/>
            <person name="Badger J.H."/>
            <person name="Beszteri B."/>
            <person name="Billiau K."/>
            <person name="Bonnet E."/>
            <person name="Bothwell J.H."/>
            <person name="Bowler C."/>
            <person name="Boyen C."/>
            <person name="Brownlee C."/>
            <person name="Carrano C.J."/>
            <person name="Charrier B."/>
            <person name="Cho G.Y."/>
            <person name="Coelho S.M."/>
            <person name="Collen J."/>
            <person name="Corre E."/>
            <person name="Da Silva C."/>
            <person name="Delage L."/>
            <person name="Delaroque N."/>
            <person name="Dittami S.M."/>
            <person name="Doulbeau S."/>
            <person name="Elias M."/>
            <person name="Farnham G."/>
            <person name="Gachon C.M."/>
            <person name="Gschloessl B."/>
            <person name="Heesch S."/>
            <person name="Jabbari K."/>
            <person name="Jubin C."/>
            <person name="Kawai H."/>
            <person name="Kimura K."/>
            <person name="Kloareg B."/>
            <person name="Kupper F.C."/>
            <person name="Lang D."/>
            <person name="Le Bail A."/>
            <person name="Leblanc C."/>
            <person name="Lerouge P."/>
            <person name="Lohr M."/>
            <person name="Lopez P.J."/>
            <person name="Martens C."/>
            <person name="Maumus F."/>
            <person name="Michel G."/>
            <person name="Miranda-Saavedra D."/>
            <person name="Morales J."/>
            <person name="Moreau H."/>
            <person name="Motomura T."/>
            <person name="Nagasato C."/>
            <person name="Napoli C.A."/>
            <person name="Nelson D.R."/>
            <person name="Nyvall-Collen P."/>
            <person name="Peters A.F."/>
            <person name="Pommier C."/>
            <person name="Potin P."/>
            <person name="Poulain J."/>
            <person name="Quesneville H."/>
            <person name="Read B."/>
            <person name="Rensing S.A."/>
            <person name="Ritter A."/>
            <person name="Rousvoal S."/>
            <person name="Samanta M."/>
            <person name="Samson G."/>
            <person name="Schroeder D.C."/>
            <person name="Segurens B."/>
            <person name="Strittmatter M."/>
            <person name="Tonon T."/>
            <person name="Tregear J.W."/>
            <person name="Valentin K."/>
            <person name="von Dassow P."/>
            <person name="Yamagishi T."/>
            <person name="Van de Peer Y."/>
            <person name="Wincker P."/>
        </authorList>
    </citation>
    <scope>NUCLEOTIDE SEQUENCE [LARGE SCALE GENOMIC DNA]</scope>
    <source>
        <strain evidence="12">Ec32 / CCAP1310/4</strain>
    </source>
</reference>
<evidence type="ECO:0000256" key="6">
    <source>
        <dbReference type="ARBA" id="ARBA00022695"/>
    </source>
</evidence>
<dbReference type="EMBL" id="FN648143">
    <property type="protein sequence ID" value="CBJ25849.1"/>
    <property type="molecule type" value="Genomic_DNA"/>
</dbReference>
<accession>D7FLN3</accession>
<name>D7FLN3_ECTSI</name>
<keyword evidence="12" id="KW-1185">Reference proteome</keyword>
<dbReference type="GO" id="GO:0008654">
    <property type="term" value="P:phospholipid biosynthetic process"/>
    <property type="evidence" value="ECO:0007669"/>
    <property type="project" value="UniProtKB-KW"/>
</dbReference>
<proteinExistence type="predicted"/>
<dbReference type="PANTHER" id="PTHR47101">
    <property type="entry name" value="PHOSPHATIDATE CYTIDYLYLTRANSFERASE 5, CHLOROPLASTIC"/>
    <property type="match status" value="1"/>
</dbReference>
<evidence type="ECO:0000256" key="7">
    <source>
        <dbReference type="ARBA" id="ARBA00023209"/>
    </source>
</evidence>
<sequence>MMSSSTGTVPDDAVGSAGVEGEGEGVDVTVGEGEDAPEVLAAVGDADGGADPGTVERQPIGNAAGAAQPVFASGGEFVSKEHRRAGPFKAVLLYLDYVRWLWDVTDKERLDREQPQGVVSEKVKTVISGIEELSRDAGISLTESSIRPQFEALVSSSDALKKELASAKINPAQSATASGGSASSPAPPKGILSTLTKRVRTGVLMAAVATVWIFSGNWVFSVGFALQALLAQLEYYRMAMQKGVKPARRISAVATVLLYSFAVGFPYLHNYVMANIGLYIMCYFLLVRRTPATIGDISTTFMGVFYGAYLPSFWVRLRALGTGFPTVSWAGVRAYFPWYPAWAPVPVPDTITQGALITWCTYNTIVAADVGAYFVGKSLGKTKLSAVSPAAGYASPNKTIEGLLGGLAASSLAATIGARLLRWPAWWATGPAYGAMLCLVGLVGDLTASVFKRDAGFKDSGSLLPGHGGYLDRVDSYIFTAPPAYIFVKLILPLAAKLVASHV</sequence>
<evidence type="ECO:0000256" key="10">
    <source>
        <dbReference type="SAM" id="Phobius"/>
    </source>
</evidence>
<keyword evidence="10" id="KW-0472">Membrane</keyword>
<evidence type="ECO:0000313" key="11">
    <source>
        <dbReference type="EMBL" id="CBJ25849.1"/>
    </source>
</evidence>
<feature type="region of interest" description="Disordered" evidence="9">
    <location>
        <begin position="1"/>
        <end position="25"/>
    </location>
</feature>
<dbReference type="Proteomes" id="UP000002630">
    <property type="component" value="Linkage Group LG12"/>
</dbReference>
<evidence type="ECO:0000256" key="4">
    <source>
        <dbReference type="ARBA" id="ARBA00012487"/>
    </source>
</evidence>
<keyword evidence="10" id="KW-0812">Transmembrane</keyword>
<dbReference type="STRING" id="2880.D7FLN3"/>
<dbReference type="EC" id="2.7.7.41" evidence="4"/>
<keyword evidence="7" id="KW-0443">Lipid metabolism</keyword>
<protein>
    <recommendedName>
        <fullName evidence="4">phosphatidate cytidylyltransferase</fullName>
        <ecNumber evidence="4">2.7.7.41</ecNumber>
    </recommendedName>
</protein>
<keyword evidence="10" id="KW-1133">Transmembrane helix</keyword>
<dbReference type="Pfam" id="PF01148">
    <property type="entry name" value="CTP_transf_1"/>
    <property type="match status" value="1"/>
</dbReference>
<comment type="pathway">
    <text evidence="3">Lipid metabolism.</text>
</comment>
<evidence type="ECO:0000256" key="5">
    <source>
        <dbReference type="ARBA" id="ARBA00022516"/>
    </source>
</evidence>
<evidence type="ECO:0000256" key="3">
    <source>
        <dbReference type="ARBA" id="ARBA00005189"/>
    </source>
</evidence>
<dbReference type="OrthoDB" id="10260889at2759"/>
<dbReference type="InParanoid" id="D7FLN3"/>
<evidence type="ECO:0000256" key="2">
    <source>
        <dbReference type="ARBA" id="ARBA00005119"/>
    </source>
</evidence>